<gene>
    <name evidence="2" type="ORF">BO70DRAFT_367241</name>
</gene>
<dbReference type="Proteomes" id="UP000247233">
    <property type="component" value="Unassembled WGS sequence"/>
</dbReference>
<name>A0A317UHV7_9EURO</name>
<keyword evidence="3" id="KW-1185">Reference proteome</keyword>
<sequence>MARVGGEPGWPTLYGKRDRRTDHPIVNHPPRFTFCPWNVCTRVDGPKVAGRP</sequence>
<dbReference type="AlphaFoldDB" id="A0A317UHV7"/>
<evidence type="ECO:0000313" key="2">
    <source>
        <dbReference type="EMBL" id="PWY61664.1"/>
    </source>
</evidence>
<dbReference type="EMBL" id="MSFL01000171">
    <property type="protein sequence ID" value="PWY61664.1"/>
    <property type="molecule type" value="Genomic_DNA"/>
</dbReference>
<feature type="region of interest" description="Disordered" evidence="1">
    <location>
        <begin position="1"/>
        <end position="22"/>
    </location>
</feature>
<proteinExistence type="predicted"/>
<dbReference type="GeneID" id="37066789"/>
<organism evidence="2 3">
    <name type="scientific">Aspergillus heteromorphus CBS 117.55</name>
    <dbReference type="NCBI Taxonomy" id="1448321"/>
    <lineage>
        <taxon>Eukaryota</taxon>
        <taxon>Fungi</taxon>
        <taxon>Dikarya</taxon>
        <taxon>Ascomycota</taxon>
        <taxon>Pezizomycotina</taxon>
        <taxon>Eurotiomycetes</taxon>
        <taxon>Eurotiomycetidae</taxon>
        <taxon>Eurotiales</taxon>
        <taxon>Aspergillaceae</taxon>
        <taxon>Aspergillus</taxon>
        <taxon>Aspergillus subgen. Circumdati</taxon>
    </lineage>
</organism>
<comment type="caution">
    <text evidence="2">The sequence shown here is derived from an EMBL/GenBank/DDBJ whole genome shotgun (WGS) entry which is preliminary data.</text>
</comment>
<evidence type="ECO:0000256" key="1">
    <source>
        <dbReference type="SAM" id="MobiDB-lite"/>
    </source>
</evidence>
<dbReference type="RefSeq" id="XP_025393692.1">
    <property type="nucleotide sequence ID" value="XM_025544552.1"/>
</dbReference>
<protein>
    <submittedName>
        <fullName evidence="2">Uncharacterized protein</fullName>
    </submittedName>
</protein>
<reference evidence="2 3" key="1">
    <citation type="submission" date="2016-12" db="EMBL/GenBank/DDBJ databases">
        <title>The genomes of Aspergillus section Nigri reveals drivers in fungal speciation.</title>
        <authorList>
            <consortium name="DOE Joint Genome Institute"/>
            <person name="Vesth T.C."/>
            <person name="Nybo J."/>
            <person name="Theobald S."/>
            <person name="Brandl J."/>
            <person name="Frisvad J.C."/>
            <person name="Nielsen K.F."/>
            <person name="Lyhne E.K."/>
            <person name="Kogle M.E."/>
            <person name="Kuo A."/>
            <person name="Riley R."/>
            <person name="Clum A."/>
            <person name="Nolan M."/>
            <person name="Lipzen A."/>
            <person name="Salamov A."/>
            <person name="Henrissat B."/>
            <person name="Wiebenga A."/>
            <person name="De Vries R.P."/>
            <person name="Grigoriev I.V."/>
            <person name="Mortensen U.H."/>
            <person name="Andersen M.R."/>
            <person name="Baker S.E."/>
        </authorList>
    </citation>
    <scope>NUCLEOTIDE SEQUENCE [LARGE SCALE GENOMIC DNA]</scope>
    <source>
        <strain evidence="2 3">CBS 117.55</strain>
    </source>
</reference>
<dbReference type="VEuPathDB" id="FungiDB:BO70DRAFT_367241"/>
<evidence type="ECO:0000313" key="3">
    <source>
        <dbReference type="Proteomes" id="UP000247233"/>
    </source>
</evidence>
<accession>A0A317UHV7</accession>